<feature type="transmembrane region" description="Helical" evidence="10">
    <location>
        <begin position="117"/>
        <end position="137"/>
    </location>
</feature>
<dbReference type="PANTHER" id="PTHR32507:SF0">
    <property type="entry name" value="NA(+)_H(+) ANTIPORTER 2-RELATED"/>
    <property type="match status" value="1"/>
</dbReference>
<feature type="transmembrane region" description="Helical" evidence="10">
    <location>
        <begin position="7"/>
        <end position="36"/>
    </location>
</feature>
<feature type="compositionally biased region" description="Polar residues" evidence="9">
    <location>
        <begin position="498"/>
        <end position="508"/>
    </location>
</feature>
<dbReference type="Gene3D" id="3.40.50.720">
    <property type="entry name" value="NAD(P)-binding Rossmann-like Domain"/>
    <property type="match status" value="1"/>
</dbReference>
<feature type="transmembrane region" description="Helical" evidence="10">
    <location>
        <begin position="330"/>
        <end position="354"/>
    </location>
</feature>
<reference evidence="13" key="1">
    <citation type="journal article" date="2024" name="Algal Res.">
        <title>Biochemical, toxicological and genomic investigation of a high-biomass producing Limnothrix strain isolated from Italian shallow drinking water reservoir.</title>
        <authorList>
            <person name="Simonazzi M."/>
            <person name="Shishido T.K."/>
            <person name="Delbaje E."/>
            <person name="Wahlsten M."/>
            <person name="Fewer D.P."/>
            <person name="Sivonen K."/>
            <person name="Pezzolesi L."/>
            <person name="Pistocchi R."/>
        </authorList>
    </citation>
    <scope>NUCLEOTIDE SEQUENCE [LARGE SCALE GENOMIC DNA]</scope>
    <source>
        <strain evidence="13">LRLZ20PSL1</strain>
    </source>
</reference>
<keyword evidence="7" id="KW-0406">Ion transport</keyword>
<dbReference type="RefSeq" id="WP_099533025.1">
    <property type="nucleotide sequence ID" value="NZ_JAZAQF010000034.1"/>
</dbReference>
<dbReference type="Proteomes" id="UP001604335">
    <property type="component" value="Unassembled WGS sequence"/>
</dbReference>
<feature type="transmembrane region" description="Helical" evidence="10">
    <location>
        <begin position="88"/>
        <end position="111"/>
    </location>
</feature>
<feature type="transmembrane region" description="Helical" evidence="10">
    <location>
        <begin position="149"/>
        <end position="173"/>
    </location>
</feature>
<dbReference type="Pfam" id="PF00999">
    <property type="entry name" value="Na_H_Exchanger"/>
    <property type="match status" value="1"/>
</dbReference>
<evidence type="ECO:0000256" key="8">
    <source>
        <dbReference type="ARBA" id="ARBA00023136"/>
    </source>
</evidence>
<keyword evidence="4" id="KW-1003">Cell membrane</keyword>
<comment type="subcellular location">
    <subcellularLocation>
        <location evidence="1">Cell membrane</location>
        <topology evidence="1">Multi-pass membrane protein</topology>
    </subcellularLocation>
</comment>
<comment type="caution">
    <text evidence="12">The sequence shown here is derived from an EMBL/GenBank/DDBJ whole genome shotgun (WGS) entry which is preliminary data.</text>
</comment>
<evidence type="ECO:0000256" key="9">
    <source>
        <dbReference type="SAM" id="MobiDB-lite"/>
    </source>
</evidence>
<proteinExistence type="predicted"/>
<feature type="domain" description="RCK N-terminal" evidence="11">
    <location>
        <begin position="397"/>
        <end position="517"/>
    </location>
</feature>
<feature type="transmembrane region" description="Helical" evidence="10">
    <location>
        <begin position="366"/>
        <end position="387"/>
    </location>
</feature>
<evidence type="ECO:0000313" key="13">
    <source>
        <dbReference type="Proteomes" id="UP001604335"/>
    </source>
</evidence>
<dbReference type="SUPFAM" id="SSF51735">
    <property type="entry name" value="NAD(P)-binding Rossmann-fold domains"/>
    <property type="match status" value="1"/>
</dbReference>
<evidence type="ECO:0000256" key="4">
    <source>
        <dbReference type="ARBA" id="ARBA00022475"/>
    </source>
</evidence>
<evidence type="ECO:0000256" key="1">
    <source>
        <dbReference type="ARBA" id="ARBA00004651"/>
    </source>
</evidence>
<protein>
    <submittedName>
        <fullName evidence="12">Cation:proton antiporter</fullName>
    </submittedName>
</protein>
<keyword evidence="6 10" id="KW-1133">Transmembrane helix</keyword>
<evidence type="ECO:0000313" key="12">
    <source>
        <dbReference type="EMBL" id="MFG3817292.1"/>
    </source>
</evidence>
<evidence type="ECO:0000256" key="2">
    <source>
        <dbReference type="ARBA" id="ARBA00022448"/>
    </source>
</evidence>
<feature type="transmembrane region" description="Helical" evidence="10">
    <location>
        <begin position="399"/>
        <end position="417"/>
    </location>
</feature>
<evidence type="ECO:0000256" key="10">
    <source>
        <dbReference type="SAM" id="Phobius"/>
    </source>
</evidence>
<dbReference type="PROSITE" id="PS51201">
    <property type="entry name" value="RCK_N"/>
    <property type="match status" value="1"/>
</dbReference>
<feature type="transmembrane region" description="Helical" evidence="10">
    <location>
        <begin position="56"/>
        <end position="76"/>
    </location>
</feature>
<keyword evidence="13" id="KW-1185">Reference proteome</keyword>
<keyword evidence="5 10" id="KW-0812">Transmembrane</keyword>
<evidence type="ECO:0000256" key="5">
    <source>
        <dbReference type="ARBA" id="ARBA00022692"/>
    </source>
</evidence>
<evidence type="ECO:0000256" key="7">
    <source>
        <dbReference type="ARBA" id="ARBA00023065"/>
    </source>
</evidence>
<evidence type="ECO:0000256" key="6">
    <source>
        <dbReference type="ARBA" id="ARBA00022989"/>
    </source>
</evidence>
<dbReference type="Pfam" id="PF02254">
    <property type="entry name" value="TrkA_N"/>
    <property type="match status" value="1"/>
</dbReference>
<name>A0ABW7C924_9CYAN</name>
<sequence>MAEIAQTLILAVLVGIGAQIVAAWLRLPGIVCLLVFGISLGRSGLGAIDPQQLGPALEAIVSLAVALILFEGGLGLELRDVGKVSGSLRNLVTIGTLVSFAGGGMAAHWLAEFPWPIALLYSSLVVVTGPTVIGPLLKNIQVDRQVSALLESEGVLIDPIGAILAVVVLDIIIDGGGDPSAILAGMLWRLGSGSLIGGLGGWAIAAFLRRAPFLSDDLRNLTVLAGAWGLYSLSQQTASESGLMAVVIAGIVLRAAELPEARTLRRFKGQLTLLAISVLFVLLAADLSLASVFTLGWGGLAAVLVLMLVVRPLNVWLCTAGSDFNWRQKLFAGWVAPKGIVSASVASLFSILLTQGGITGGESIKALVFLTIATTVTAQGLTAGWVADWLRLTSTERRGIAIAGATPVGLLVARLFADRGEAVAIVETDPEACKQAESAGFRVFSSSALDTAVLEAAGLESVGTFLAATSNGEVNAVLAQRAAEEFAPPRVLAAVPTEENSNGNGQAKRSSKVQPAFATQRSLKEWNQLVSDRAVKLGETIMRSTDLDLQHAHLTALIRTGELIPLLIARDDRLMVVSAHDPWLAGDRLIYLLHDPKPKLLQSLAGSRKPEFTIERLPSVEELPLASEAIQEAI</sequence>
<feature type="transmembrane region" description="Helical" evidence="10">
    <location>
        <begin position="299"/>
        <end position="318"/>
    </location>
</feature>
<feature type="transmembrane region" description="Helical" evidence="10">
    <location>
        <begin position="271"/>
        <end position="293"/>
    </location>
</feature>
<dbReference type="InterPro" id="IPR036291">
    <property type="entry name" value="NAD(P)-bd_dom_sf"/>
</dbReference>
<evidence type="ECO:0000259" key="11">
    <source>
        <dbReference type="PROSITE" id="PS51201"/>
    </source>
</evidence>
<dbReference type="InterPro" id="IPR038770">
    <property type="entry name" value="Na+/solute_symporter_sf"/>
</dbReference>
<feature type="region of interest" description="Disordered" evidence="9">
    <location>
        <begin position="495"/>
        <end position="514"/>
    </location>
</feature>
<dbReference type="EMBL" id="JAZAQF010000034">
    <property type="protein sequence ID" value="MFG3817292.1"/>
    <property type="molecule type" value="Genomic_DNA"/>
</dbReference>
<gene>
    <name evidence="12" type="ORF">VPK24_06550</name>
</gene>
<keyword evidence="3" id="KW-0050">Antiport</keyword>
<accession>A0ABW7C924</accession>
<dbReference type="Gene3D" id="1.20.1530.20">
    <property type="match status" value="1"/>
</dbReference>
<keyword evidence="2" id="KW-0813">Transport</keyword>
<keyword evidence="8 10" id="KW-0472">Membrane</keyword>
<dbReference type="PANTHER" id="PTHR32507">
    <property type="entry name" value="NA(+)/H(+) ANTIPORTER 1"/>
    <property type="match status" value="1"/>
</dbReference>
<feature type="transmembrane region" description="Helical" evidence="10">
    <location>
        <begin position="185"/>
        <end position="208"/>
    </location>
</feature>
<organism evidence="12 13">
    <name type="scientific">Limnothrix redekei LRLZ20PSL1</name>
    <dbReference type="NCBI Taxonomy" id="3112953"/>
    <lineage>
        <taxon>Bacteria</taxon>
        <taxon>Bacillati</taxon>
        <taxon>Cyanobacteriota</taxon>
        <taxon>Cyanophyceae</taxon>
        <taxon>Pseudanabaenales</taxon>
        <taxon>Pseudanabaenaceae</taxon>
        <taxon>Limnothrix</taxon>
    </lineage>
</organism>
<evidence type="ECO:0000256" key="3">
    <source>
        <dbReference type="ARBA" id="ARBA00022449"/>
    </source>
</evidence>
<dbReference type="InterPro" id="IPR003148">
    <property type="entry name" value="RCK_N"/>
</dbReference>
<dbReference type="InterPro" id="IPR006153">
    <property type="entry name" value="Cation/H_exchanger_TM"/>
</dbReference>